<comment type="caution">
    <text evidence="1">The sequence shown here is derived from an EMBL/GenBank/DDBJ whole genome shotgun (WGS) entry which is preliminary data.</text>
</comment>
<protein>
    <submittedName>
        <fullName evidence="1">Uncharacterized protein</fullName>
    </submittedName>
</protein>
<name>A0ACB8ACS7_9AGAM</name>
<dbReference type="EMBL" id="MU267696">
    <property type="protein sequence ID" value="KAH7910898.1"/>
    <property type="molecule type" value="Genomic_DNA"/>
</dbReference>
<evidence type="ECO:0000313" key="2">
    <source>
        <dbReference type="Proteomes" id="UP000790377"/>
    </source>
</evidence>
<accession>A0ACB8ACS7</accession>
<reference evidence="1" key="1">
    <citation type="journal article" date="2021" name="New Phytol.">
        <title>Evolutionary innovations through gain and loss of genes in the ectomycorrhizal Boletales.</title>
        <authorList>
            <person name="Wu G."/>
            <person name="Miyauchi S."/>
            <person name="Morin E."/>
            <person name="Kuo A."/>
            <person name="Drula E."/>
            <person name="Varga T."/>
            <person name="Kohler A."/>
            <person name="Feng B."/>
            <person name="Cao Y."/>
            <person name="Lipzen A."/>
            <person name="Daum C."/>
            <person name="Hundley H."/>
            <person name="Pangilinan J."/>
            <person name="Johnson J."/>
            <person name="Barry K."/>
            <person name="LaButti K."/>
            <person name="Ng V."/>
            <person name="Ahrendt S."/>
            <person name="Min B."/>
            <person name="Choi I.G."/>
            <person name="Park H."/>
            <person name="Plett J.M."/>
            <person name="Magnuson J."/>
            <person name="Spatafora J.W."/>
            <person name="Nagy L.G."/>
            <person name="Henrissat B."/>
            <person name="Grigoriev I.V."/>
            <person name="Yang Z.L."/>
            <person name="Xu J."/>
            <person name="Martin F.M."/>
        </authorList>
    </citation>
    <scope>NUCLEOTIDE SEQUENCE</scope>
    <source>
        <strain evidence="1">ATCC 28755</strain>
    </source>
</reference>
<evidence type="ECO:0000313" key="1">
    <source>
        <dbReference type="EMBL" id="KAH7910898.1"/>
    </source>
</evidence>
<gene>
    <name evidence="1" type="ORF">BJ138DRAFT_47593</name>
</gene>
<organism evidence="1 2">
    <name type="scientific">Hygrophoropsis aurantiaca</name>
    <dbReference type="NCBI Taxonomy" id="72124"/>
    <lineage>
        <taxon>Eukaryota</taxon>
        <taxon>Fungi</taxon>
        <taxon>Dikarya</taxon>
        <taxon>Basidiomycota</taxon>
        <taxon>Agaricomycotina</taxon>
        <taxon>Agaricomycetes</taxon>
        <taxon>Agaricomycetidae</taxon>
        <taxon>Boletales</taxon>
        <taxon>Coniophorineae</taxon>
        <taxon>Hygrophoropsidaceae</taxon>
        <taxon>Hygrophoropsis</taxon>
    </lineage>
</organism>
<keyword evidence="2" id="KW-1185">Reference proteome</keyword>
<sequence length="86" mass="9633">MAVSLEFAYVLLAAFEGTSRGTILRQTWHILIAGSAVKARMSRVPGQVKMNVFCLRSTDANEEQFTVIFEGNRRGASRQNIRKSSR</sequence>
<dbReference type="Proteomes" id="UP000790377">
    <property type="component" value="Unassembled WGS sequence"/>
</dbReference>
<proteinExistence type="predicted"/>